<dbReference type="PROSITE" id="PS00018">
    <property type="entry name" value="EF_HAND_1"/>
    <property type="match status" value="2"/>
</dbReference>
<dbReference type="Proteomes" id="UP000030748">
    <property type="component" value="Unassembled WGS sequence"/>
</dbReference>
<dbReference type="InterPro" id="IPR002048">
    <property type="entry name" value="EF_hand_dom"/>
</dbReference>
<dbReference type="Pfam" id="PF13405">
    <property type="entry name" value="EF-hand_6"/>
    <property type="match status" value="1"/>
</dbReference>
<dbReference type="SUPFAM" id="SSF47473">
    <property type="entry name" value="EF-hand"/>
    <property type="match status" value="1"/>
</dbReference>
<dbReference type="GO" id="GO:0005737">
    <property type="term" value="C:cytoplasm"/>
    <property type="evidence" value="ECO:0000318"/>
    <property type="project" value="GO_Central"/>
</dbReference>
<keyword evidence="1" id="KW-0106">Calcium</keyword>
<evidence type="ECO:0000313" key="4">
    <source>
        <dbReference type="Proteomes" id="UP000030748"/>
    </source>
</evidence>
<evidence type="ECO:0000313" key="3">
    <source>
        <dbReference type="EMBL" id="EYU39332.1"/>
    </source>
</evidence>
<protein>
    <recommendedName>
        <fullName evidence="2">EF-hand domain-containing protein</fullName>
    </recommendedName>
</protein>
<name>A0A022RG40_ERYGU</name>
<dbReference type="InterPro" id="IPR018247">
    <property type="entry name" value="EF_Hand_1_Ca_BS"/>
</dbReference>
<reference evidence="3 4" key="1">
    <citation type="journal article" date="2013" name="Proc. Natl. Acad. Sci. U.S.A.">
        <title>Fine-scale variation in meiotic recombination in Mimulus inferred from population shotgun sequencing.</title>
        <authorList>
            <person name="Hellsten U."/>
            <person name="Wright K.M."/>
            <person name="Jenkins J."/>
            <person name="Shu S."/>
            <person name="Yuan Y."/>
            <person name="Wessler S.R."/>
            <person name="Schmutz J."/>
            <person name="Willis J.H."/>
            <person name="Rokhsar D.S."/>
        </authorList>
    </citation>
    <scope>NUCLEOTIDE SEQUENCE [LARGE SCALE GENOMIC DNA]</scope>
    <source>
        <strain evidence="4">cv. DUN x IM62</strain>
    </source>
</reference>
<evidence type="ECO:0000256" key="1">
    <source>
        <dbReference type="ARBA" id="ARBA00022837"/>
    </source>
</evidence>
<evidence type="ECO:0000259" key="2">
    <source>
        <dbReference type="PROSITE" id="PS50222"/>
    </source>
</evidence>
<accession>A0A022RG40</accession>
<proteinExistence type="predicted"/>
<feature type="domain" description="EF-hand" evidence="2">
    <location>
        <begin position="20"/>
        <end position="55"/>
    </location>
</feature>
<dbReference type="SMART" id="SM00054">
    <property type="entry name" value="EFh"/>
    <property type="match status" value="1"/>
</dbReference>
<dbReference type="Pfam" id="PF13202">
    <property type="entry name" value="EF-hand_5"/>
    <property type="match status" value="1"/>
</dbReference>
<sequence>MAIRGGDRARGASSDGKIQTTVEEFKKWLMSFDSNKDGRLSRDELRAAIRSSGAWFTANKSGRGIIVADADGSGYIDEDEIDGLLDFAETSMGFKFYC</sequence>
<dbReference type="PROSITE" id="PS50222">
    <property type="entry name" value="EF_HAND_2"/>
    <property type="match status" value="1"/>
</dbReference>
<dbReference type="CDD" id="cd00051">
    <property type="entry name" value="EFh"/>
    <property type="match status" value="1"/>
</dbReference>
<dbReference type="AlphaFoldDB" id="A0A022RG40"/>
<dbReference type="InterPro" id="IPR011992">
    <property type="entry name" value="EF-hand-dom_pair"/>
</dbReference>
<organism evidence="3 4">
    <name type="scientific">Erythranthe guttata</name>
    <name type="common">Yellow monkey flower</name>
    <name type="synonym">Mimulus guttatus</name>
    <dbReference type="NCBI Taxonomy" id="4155"/>
    <lineage>
        <taxon>Eukaryota</taxon>
        <taxon>Viridiplantae</taxon>
        <taxon>Streptophyta</taxon>
        <taxon>Embryophyta</taxon>
        <taxon>Tracheophyta</taxon>
        <taxon>Spermatophyta</taxon>
        <taxon>Magnoliopsida</taxon>
        <taxon>eudicotyledons</taxon>
        <taxon>Gunneridae</taxon>
        <taxon>Pentapetalae</taxon>
        <taxon>asterids</taxon>
        <taxon>lamiids</taxon>
        <taxon>Lamiales</taxon>
        <taxon>Phrymaceae</taxon>
        <taxon>Erythranthe</taxon>
    </lineage>
</organism>
<keyword evidence="4" id="KW-1185">Reference proteome</keyword>
<dbReference type="GO" id="GO:0030234">
    <property type="term" value="F:enzyme regulator activity"/>
    <property type="evidence" value="ECO:0000318"/>
    <property type="project" value="GO_Central"/>
</dbReference>
<dbReference type="EMBL" id="KI630450">
    <property type="protein sequence ID" value="EYU39332.1"/>
    <property type="molecule type" value="Genomic_DNA"/>
</dbReference>
<dbReference type="eggNOG" id="ENOG502S8T2">
    <property type="taxonomic scope" value="Eukaryota"/>
</dbReference>
<dbReference type="STRING" id="4155.A0A022RG40"/>
<dbReference type="Gene3D" id="1.10.238.10">
    <property type="entry name" value="EF-hand"/>
    <property type="match status" value="1"/>
</dbReference>
<gene>
    <name evidence="3" type="ORF">MIMGU_mgv1a019221mg</name>
</gene>
<dbReference type="GO" id="GO:0005509">
    <property type="term" value="F:calcium ion binding"/>
    <property type="evidence" value="ECO:0000318"/>
    <property type="project" value="GO_Central"/>
</dbReference>
<dbReference type="PhylomeDB" id="A0A022RG40"/>